<keyword evidence="1" id="KW-0805">Transcription regulation</keyword>
<dbReference type="PRINTS" id="PR00778">
    <property type="entry name" value="HTHARSR"/>
</dbReference>
<dbReference type="Proteomes" id="UP000015531">
    <property type="component" value="Unassembled WGS sequence"/>
</dbReference>
<dbReference type="Gene3D" id="1.10.10.10">
    <property type="entry name" value="Winged helix-like DNA-binding domain superfamily/Winged helix DNA-binding domain"/>
    <property type="match status" value="1"/>
</dbReference>
<dbReference type="AlphaFoldDB" id="T0I1E2"/>
<proteinExistence type="predicted"/>
<dbReference type="PANTHER" id="PTHR43132:SF2">
    <property type="entry name" value="ARSENICAL RESISTANCE OPERON REPRESSOR ARSR-RELATED"/>
    <property type="match status" value="1"/>
</dbReference>
<feature type="domain" description="HTH arsR-type" evidence="4">
    <location>
        <begin position="6"/>
        <end position="100"/>
    </location>
</feature>
<dbReference type="CDD" id="cd00090">
    <property type="entry name" value="HTH_ARSR"/>
    <property type="match status" value="1"/>
</dbReference>
<dbReference type="PATRIC" id="fig|1331060.3.peg.110"/>
<dbReference type="EMBL" id="ATDP01000034">
    <property type="protein sequence ID" value="EQB19117.1"/>
    <property type="molecule type" value="Genomic_DNA"/>
</dbReference>
<dbReference type="GO" id="GO:0003677">
    <property type="term" value="F:DNA binding"/>
    <property type="evidence" value="ECO:0007669"/>
    <property type="project" value="UniProtKB-KW"/>
</dbReference>
<dbReference type="GO" id="GO:0003700">
    <property type="term" value="F:DNA-binding transcription factor activity"/>
    <property type="evidence" value="ECO:0007669"/>
    <property type="project" value="InterPro"/>
</dbReference>
<organism evidence="5 6">
    <name type="scientific">Sphingobium lactosutens DS20</name>
    <dbReference type="NCBI Taxonomy" id="1331060"/>
    <lineage>
        <taxon>Bacteria</taxon>
        <taxon>Pseudomonadati</taxon>
        <taxon>Pseudomonadota</taxon>
        <taxon>Alphaproteobacteria</taxon>
        <taxon>Sphingomonadales</taxon>
        <taxon>Sphingomonadaceae</taxon>
        <taxon>Sphingobium</taxon>
    </lineage>
</organism>
<dbReference type="PROSITE" id="PS50987">
    <property type="entry name" value="HTH_ARSR_2"/>
    <property type="match status" value="1"/>
</dbReference>
<dbReference type="SUPFAM" id="SSF46785">
    <property type="entry name" value="Winged helix' DNA-binding domain"/>
    <property type="match status" value="1"/>
</dbReference>
<dbReference type="OrthoDB" id="194599at2"/>
<protein>
    <recommendedName>
        <fullName evidence="4">HTH arsR-type domain-containing protein</fullName>
    </recommendedName>
</protein>
<name>T0I1E2_9SPHN</name>
<dbReference type="NCBIfam" id="NF033788">
    <property type="entry name" value="HTH_metalloreg"/>
    <property type="match status" value="1"/>
</dbReference>
<accession>T0I1E2</accession>
<dbReference type="InterPro" id="IPR036390">
    <property type="entry name" value="WH_DNA-bd_sf"/>
</dbReference>
<comment type="caution">
    <text evidence="5">The sequence shown here is derived from an EMBL/GenBank/DDBJ whole genome shotgun (WGS) entry which is preliminary data.</text>
</comment>
<evidence type="ECO:0000256" key="1">
    <source>
        <dbReference type="ARBA" id="ARBA00023015"/>
    </source>
</evidence>
<dbReference type="InterPro" id="IPR011991">
    <property type="entry name" value="ArsR-like_HTH"/>
</dbReference>
<evidence type="ECO:0000259" key="4">
    <source>
        <dbReference type="PROSITE" id="PS50987"/>
    </source>
</evidence>
<reference evidence="5 6" key="1">
    <citation type="journal article" date="2013" name="Genome Announc.">
        <title>Draft Genome Sequence of Sphingobium lactosutens Strain DS20T, Isolated from a Hexachlorocyclohexane Dumpsite.</title>
        <authorList>
            <person name="Kumar R."/>
            <person name="Dwivedi V."/>
            <person name="Negi V."/>
            <person name="Khurana J.P."/>
            <person name="Lal R."/>
        </authorList>
    </citation>
    <scope>NUCLEOTIDE SEQUENCE [LARGE SCALE GENOMIC DNA]</scope>
    <source>
        <strain evidence="5 6">DS20</strain>
    </source>
</reference>
<dbReference type="InterPro" id="IPR001845">
    <property type="entry name" value="HTH_ArsR_DNA-bd_dom"/>
</dbReference>
<evidence type="ECO:0000313" key="5">
    <source>
        <dbReference type="EMBL" id="EQB19117.1"/>
    </source>
</evidence>
<gene>
    <name evidence="5" type="ORF">RLDS_00670</name>
</gene>
<evidence type="ECO:0000313" key="6">
    <source>
        <dbReference type="Proteomes" id="UP000015531"/>
    </source>
</evidence>
<dbReference type="Pfam" id="PF01022">
    <property type="entry name" value="HTH_5"/>
    <property type="match status" value="1"/>
</dbReference>
<dbReference type="RefSeq" id="WP_021224315.1">
    <property type="nucleotide sequence ID" value="NZ_ATDP01000034.1"/>
</dbReference>
<evidence type="ECO:0000256" key="2">
    <source>
        <dbReference type="ARBA" id="ARBA00023125"/>
    </source>
</evidence>
<dbReference type="SMART" id="SM00418">
    <property type="entry name" value="HTH_ARSR"/>
    <property type="match status" value="1"/>
</dbReference>
<keyword evidence="6" id="KW-1185">Reference proteome</keyword>
<dbReference type="InterPro" id="IPR051011">
    <property type="entry name" value="Metal_resp_trans_reg"/>
</dbReference>
<dbReference type="InterPro" id="IPR036388">
    <property type="entry name" value="WH-like_DNA-bd_sf"/>
</dbReference>
<keyword evidence="3" id="KW-0804">Transcription</keyword>
<dbReference type="eggNOG" id="COG0640">
    <property type="taxonomic scope" value="Bacteria"/>
</dbReference>
<sequence length="125" mass="13317">MTPLFENKDAASAAAEKLKVFAQPQRLMILSCLLLGERNVGEIAQATGIGQPALSQQLAELRRAELVKARKAAKQVWYMLADESVEQCVSNIEAMLGGAAPTIRSGQQQGNSAAPHGVASFARIL</sequence>
<dbReference type="PANTHER" id="PTHR43132">
    <property type="entry name" value="ARSENICAL RESISTANCE OPERON REPRESSOR ARSR-RELATED"/>
    <property type="match status" value="1"/>
</dbReference>
<keyword evidence="2" id="KW-0238">DNA-binding</keyword>
<evidence type="ECO:0000256" key="3">
    <source>
        <dbReference type="ARBA" id="ARBA00023163"/>
    </source>
</evidence>